<dbReference type="InterPro" id="IPR001503">
    <property type="entry name" value="Glyco_trans_10"/>
</dbReference>
<keyword evidence="5" id="KW-0812">Transmembrane</keyword>
<dbReference type="OrthoDB" id="427096at2759"/>
<dbReference type="InterPro" id="IPR038577">
    <property type="entry name" value="GT10-like_C_sf"/>
</dbReference>
<dbReference type="GO" id="GO:0046920">
    <property type="term" value="F:alpha-(1-&gt;3)-fucosyltransferase activity"/>
    <property type="evidence" value="ECO:0007669"/>
    <property type="project" value="TreeGrafter"/>
</dbReference>
<sequence length="402" mass="47070">MWKHFFKSTEHYQKIKDIIELDSRHQTLASSFGNENNIPPAKSDADNITSQVSDRRILGDTQEVRNIEMINLLIDEWRKMPKKLKCGALHCRFENTNNWAPNSQASLAVFLVTRLPKIIPPKPSGQLWALQTGESQSRIEIDLAKWNGYFDYSFTFKQDSDWRYRWASSLELHNDANATEWQDVSQVVKALWFVSNCNEEGEYEVTSARVEYAVELAKYIQLSIYTRQELCEANINKHGRKLVVNLPDEKQPSLSDFHFYLAFENSLCEDYITEKFWKILEGRHLVIPIVMGGLRMEEYENIAPPNSYIHVKNFTSPKHLAEHLRYVVSNEKAFNYYLEWRNKYRLYKNDICYIAETLRWAETMAGIDPPPTKITAKCRFRAAVRAVTTMYRKNGSLLDQKR</sequence>
<comment type="similarity">
    <text evidence="2 5">Belongs to the glycosyltransferase 10 family.</text>
</comment>
<dbReference type="EC" id="2.4.1.-" evidence="5"/>
<organism evidence="7 8">
    <name type="scientific">Bugula neritina</name>
    <name type="common">Brown bryozoan</name>
    <name type="synonym">Sertularia neritina</name>
    <dbReference type="NCBI Taxonomy" id="10212"/>
    <lineage>
        <taxon>Eukaryota</taxon>
        <taxon>Metazoa</taxon>
        <taxon>Spiralia</taxon>
        <taxon>Lophotrochozoa</taxon>
        <taxon>Bryozoa</taxon>
        <taxon>Gymnolaemata</taxon>
        <taxon>Cheilostomatida</taxon>
        <taxon>Flustrina</taxon>
        <taxon>Buguloidea</taxon>
        <taxon>Bugulidae</taxon>
        <taxon>Bugula</taxon>
    </lineage>
</organism>
<dbReference type="SUPFAM" id="SSF53756">
    <property type="entry name" value="UDP-Glycosyltransferase/glycogen phosphorylase"/>
    <property type="match status" value="1"/>
</dbReference>
<keyword evidence="4 5" id="KW-0808">Transferase</keyword>
<proteinExistence type="inferred from homology"/>
<comment type="pathway">
    <text evidence="1">Protein modification; protein glycosylation.</text>
</comment>
<keyword evidence="3 5" id="KW-0328">Glycosyltransferase</keyword>
<dbReference type="AlphaFoldDB" id="A0A7J7K237"/>
<evidence type="ECO:0000256" key="2">
    <source>
        <dbReference type="ARBA" id="ARBA00008919"/>
    </source>
</evidence>
<keyword evidence="5" id="KW-0333">Golgi apparatus</keyword>
<evidence type="ECO:0000256" key="3">
    <source>
        <dbReference type="ARBA" id="ARBA00022676"/>
    </source>
</evidence>
<reference evidence="7" key="1">
    <citation type="submission" date="2020-06" db="EMBL/GenBank/DDBJ databases">
        <title>Draft genome of Bugula neritina, a colonial animal packing powerful symbionts and potential medicines.</title>
        <authorList>
            <person name="Rayko M."/>
        </authorList>
    </citation>
    <scope>NUCLEOTIDE SEQUENCE [LARGE SCALE GENOMIC DNA]</scope>
    <source>
        <strain evidence="7">Kwan_BN1</strain>
    </source>
</reference>
<dbReference type="EMBL" id="VXIV02001521">
    <property type="protein sequence ID" value="KAF6032267.1"/>
    <property type="molecule type" value="Genomic_DNA"/>
</dbReference>
<dbReference type="Gene3D" id="3.40.50.11660">
    <property type="entry name" value="Glycosyl transferase family 10, C-terminal domain"/>
    <property type="match status" value="1"/>
</dbReference>
<protein>
    <recommendedName>
        <fullName evidence="5">Fucosyltransferase</fullName>
        <ecNumber evidence="5">2.4.1.-</ecNumber>
    </recommendedName>
</protein>
<evidence type="ECO:0000256" key="1">
    <source>
        <dbReference type="ARBA" id="ARBA00004922"/>
    </source>
</evidence>
<gene>
    <name evidence="7" type="ORF">EB796_009428</name>
</gene>
<dbReference type="PANTHER" id="PTHR11929:SF145">
    <property type="entry name" value="ALPHA-(1,3)-FUCOSYLTRANSFERASE FUT-1"/>
    <property type="match status" value="1"/>
</dbReference>
<feature type="domain" description="Fucosyltransferase C-terminal" evidence="6">
    <location>
        <begin position="189"/>
        <end position="352"/>
    </location>
</feature>
<evidence type="ECO:0000313" key="7">
    <source>
        <dbReference type="EMBL" id="KAF6032267.1"/>
    </source>
</evidence>
<name>A0A7J7K237_BUGNE</name>
<accession>A0A7J7K237</accession>
<dbReference type="Pfam" id="PF00852">
    <property type="entry name" value="Glyco_transf_10"/>
    <property type="match status" value="1"/>
</dbReference>
<dbReference type="InterPro" id="IPR055270">
    <property type="entry name" value="Glyco_tran_10_C"/>
</dbReference>
<keyword evidence="5" id="KW-0472">Membrane</keyword>
<evidence type="ECO:0000259" key="6">
    <source>
        <dbReference type="Pfam" id="PF00852"/>
    </source>
</evidence>
<dbReference type="PANTHER" id="PTHR11929">
    <property type="entry name" value="ALPHA- 1,3 -FUCOSYLTRANSFERASE"/>
    <property type="match status" value="1"/>
</dbReference>
<keyword evidence="8" id="KW-1185">Reference proteome</keyword>
<comment type="caution">
    <text evidence="7">The sequence shown here is derived from an EMBL/GenBank/DDBJ whole genome shotgun (WGS) entry which is preliminary data.</text>
</comment>
<evidence type="ECO:0000256" key="4">
    <source>
        <dbReference type="ARBA" id="ARBA00022679"/>
    </source>
</evidence>
<dbReference type="UniPathway" id="UPA00378"/>
<evidence type="ECO:0000313" key="8">
    <source>
        <dbReference type="Proteomes" id="UP000593567"/>
    </source>
</evidence>
<dbReference type="Proteomes" id="UP000593567">
    <property type="component" value="Unassembled WGS sequence"/>
</dbReference>
<evidence type="ECO:0000256" key="5">
    <source>
        <dbReference type="RuleBase" id="RU003832"/>
    </source>
</evidence>
<dbReference type="GO" id="GO:0032580">
    <property type="term" value="C:Golgi cisterna membrane"/>
    <property type="evidence" value="ECO:0007669"/>
    <property type="project" value="UniProtKB-SubCell"/>
</dbReference>
<comment type="subcellular location">
    <subcellularLocation>
        <location evidence="5">Golgi apparatus</location>
        <location evidence="5">Golgi stack membrane</location>
        <topology evidence="5">Single-pass type II membrane protein</topology>
    </subcellularLocation>
</comment>